<evidence type="ECO:0000313" key="1">
    <source>
        <dbReference type="EMBL" id="KAK3729640.1"/>
    </source>
</evidence>
<name>A0AAE1CR64_9GAST</name>
<dbReference type="Gene3D" id="3.40.50.2300">
    <property type="match status" value="1"/>
</dbReference>
<accession>A0AAE1CR64</accession>
<reference evidence="1" key="1">
    <citation type="journal article" date="2023" name="G3 (Bethesda)">
        <title>A reference genome for the long-term kleptoplast-retaining sea slug Elysia crispata morphotype clarki.</title>
        <authorList>
            <person name="Eastman K.E."/>
            <person name="Pendleton A.L."/>
            <person name="Shaikh M.A."/>
            <person name="Suttiyut T."/>
            <person name="Ogas R."/>
            <person name="Tomko P."/>
            <person name="Gavelis G."/>
            <person name="Widhalm J.R."/>
            <person name="Wisecaver J.H."/>
        </authorList>
    </citation>
    <scope>NUCLEOTIDE SEQUENCE</scope>
    <source>
        <strain evidence="1">ECLA1</strain>
    </source>
</reference>
<sequence length="96" mass="11452">MSLYHCILYSFDVARRISRLSGERSIMRGMTMWLIIVWCPDNWNKVRENRFMCTQEQLEEVLEGHFTTEALILHQEPSVTEVGMVSRVEEVVFWKK</sequence>
<dbReference type="EMBL" id="JAWDGP010007128">
    <property type="protein sequence ID" value="KAK3729640.1"/>
    <property type="molecule type" value="Genomic_DNA"/>
</dbReference>
<proteinExistence type="predicted"/>
<gene>
    <name evidence="1" type="ORF">RRG08_015663</name>
</gene>
<dbReference type="Proteomes" id="UP001283361">
    <property type="component" value="Unassembled WGS sequence"/>
</dbReference>
<protein>
    <submittedName>
        <fullName evidence="1">Uncharacterized protein</fullName>
    </submittedName>
</protein>
<comment type="caution">
    <text evidence="1">The sequence shown here is derived from an EMBL/GenBank/DDBJ whole genome shotgun (WGS) entry which is preliminary data.</text>
</comment>
<dbReference type="AlphaFoldDB" id="A0AAE1CR64"/>
<evidence type="ECO:0000313" key="2">
    <source>
        <dbReference type="Proteomes" id="UP001283361"/>
    </source>
</evidence>
<keyword evidence="2" id="KW-1185">Reference proteome</keyword>
<organism evidence="1 2">
    <name type="scientific">Elysia crispata</name>
    <name type="common">lettuce slug</name>
    <dbReference type="NCBI Taxonomy" id="231223"/>
    <lineage>
        <taxon>Eukaryota</taxon>
        <taxon>Metazoa</taxon>
        <taxon>Spiralia</taxon>
        <taxon>Lophotrochozoa</taxon>
        <taxon>Mollusca</taxon>
        <taxon>Gastropoda</taxon>
        <taxon>Heterobranchia</taxon>
        <taxon>Euthyneura</taxon>
        <taxon>Panpulmonata</taxon>
        <taxon>Sacoglossa</taxon>
        <taxon>Placobranchoidea</taxon>
        <taxon>Plakobranchidae</taxon>
        <taxon>Elysia</taxon>
    </lineage>
</organism>